<evidence type="ECO:0000256" key="1">
    <source>
        <dbReference type="ARBA" id="ARBA00022737"/>
    </source>
</evidence>
<reference evidence="5" key="1">
    <citation type="journal article" date="2020" name="Stud. Mycol.">
        <title>101 Dothideomycetes genomes: a test case for predicting lifestyles and emergence of pathogens.</title>
        <authorList>
            <person name="Haridas S."/>
            <person name="Albert R."/>
            <person name="Binder M."/>
            <person name="Bloem J."/>
            <person name="Labutti K."/>
            <person name="Salamov A."/>
            <person name="Andreopoulos B."/>
            <person name="Baker S."/>
            <person name="Barry K."/>
            <person name="Bills G."/>
            <person name="Bluhm B."/>
            <person name="Cannon C."/>
            <person name="Castanera R."/>
            <person name="Culley D."/>
            <person name="Daum C."/>
            <person name="Ezra D."/>
            <person name="Gonzalez J."/>
            <person name="Henrissat B."/>
            <person name="Kuo A."/>
            <person name="Liang C."/>
            <person name="Lipzen A."/>
            <person name="Lutzoni F."/>
            <person name="Magnuson J."/>
            <person name="Mondo S."/>
            <person name="Nolan M."/>
            <person name="Ohm R."/>
            <person name="Pangilinan J."/>
            <person name="Park H.-J."/>
            <person name="Ramirez L."/>
            <person name="Alfaro M."/>
            <person name="Sun H."/>
            <person name="Tritt A."/>
            <person name="Yoshinaga Y."/>
            <person name="Zwiers L.-H."/>
            <person name="Turgeon B."/>
            <person name="Goodwin S."/>
            <person name="Spatafora J."/>
            <person name="Crous P."/>
            <person name="Grigoriev I."/>
        </authorList>
    </citation>
    <scope>NUCLEOTIDE SEQUENCE</scope>
    <source>
        <strain evidence="5">CBS 675.92</strain>
    </source>
</reference>
<evidence type="ECO:0000313" key="6">
    <source>
        <dbReference type="Proteomes" id="UP000800035"/>
    </source>
</evidence>
<dbReference type="Proteomes" id="UP000800035">
    <property type="component" value="Unassembled WGS sequence"/>
</dbReference>
<dbReference type="Pfam" id="PF12796">
    <property type="entry name" value="Ank_2"/>
    <property type="match status" value="1"/>
</dbReference>
<evidence type="ECO:0000256" key="3">
    <source>
        <dbReference type="PROSITE-ProRule" id="PRU00023"/>
    </source>
</evidence>
<feature type="repeat" description="ANK" evidence="3">
    <location>
        <begin position="1"/>
        <end position="32"/>
    </location>
</feature>
<dbReference type="PANTHER" id="PTHR24166:SF48">
    <property type="entry name" value="PROTEIN VAPYRIN"/>
    <property type="match status" value="1"/>
</dbReference>
<evidence type="ECO:0000313" key="5">
    <source>
        <dbReference type="EMBL" id="KAF1948447.1"/>
    </source>
</evidence>
<dbReference type="PROSITE" id="PS50297">
    <property type="entry name" value="ANK_REP_REGION"/>
    <property type="match status" value="3"/>
</dbReference>
<dbReference type="PANTHER" id="PTHR24166">
    <property type="entry name" value="ROLLING PEBBLES, ISOFORM B"/>
    <property type="match status" value="1"/>
</dbReference>
<dbReference type="PROSITE" id="PS50088">
    <property type="entry name" value="ANK_REPEAT"/>
    <property type="match status" value="4"/>
</dbReference>
<dbReference type="InterPro" id="IPR036770">
    <property type="entry name" value="Ankyrin_rpt-contain_sf"/>
</dbReference>
<organism evidence="5 6">
    <name type="scientific">Byssothecium circinans</name>
    <dbReference type="NCBI Taxonomy" id="147558"/>
    <lineage>
        <taxon>Eukaryota</taxon>
        <taxon>Fungi</taxon>
        <taxon>Dikarya</taxon>
        <taxon>Ascomycota</taxon>
        <taxon>Pezizomycotina</taxon>
        <taxon>Dothideomycetes</taxon>
        <taxon>Pleosporomycetidae</taxon>
        <taxon>Pleosporales</taxon>
        <taxon>Massarineae</taxon>
        <taxon>Massarinaceae</taxon>
        <taxon>Byssothecium</taxon>
    </lineage>
</organism>
<dbReference type="SMART" id="SM00248">
    <property type="entry name" value="ANK"/>
    <property type="match status" value="7"/>
</dbReference>
<dbReference type="OrthoDB" id="539213at2759"/>
<dbReference type="AlphaFoldDB" id="A0A6A5THQ1"/>
<dbReference type="Pfam" id="PF00023">
    <property type="entry name" value="Ank"/>
    <property type="match status" value="1"/>
</dbReference>
<dbReference type="SUPFAM" id="SSF48403">
    <property type="entry name" value="Ankyrin repeat"/>
    <property type="match status" value="1"/>
</dbReference>
<protein>
    <submittedName>
        <fullName evidence="5">Ankyrin</fullName>
    </submittedName>
</protein>
<evidence type="ECO:0000256" key="4">
    <source>
        <dbReference type="SAM" id="MobiDB-lite"/>
    </source>
</evidence>
<feature type="non-terminal residue" evidence="5">
    <location>
        <position position="250"/>
    </location>
</feature>
<evidence type="ECO:0000256" key="2">
    <source>
        <dbReference type="ARBA" id="ARBA00023043"/>
    </source>
</evidence>
<dbReference type="Gene3D" id="1.25.40.20">
    <property type="entry name" value="Ankyrin repeat-containing domain"/>
    <property type="match status" value="2"/>
</dbReference>
<name>A0A6A5THQ1_9PLEO</name>
<feature type="non-terminal residue" evidence="5">
    <location>
        <position position="1"/>
    </location>
</feature>
<dbReference type="InterPro" id="IPR002110">
    <property type="entry name" value="Ankyrin_rpt"/>
</dbReference>
<sequence>GWTPLQLAVNCGQAVSARMLLRAGADVDAQGAGGLTSLHRAIASCDRGEGLIPLLLAHGALPEIPDKFGDTPLHLAVKNTRIHGVQALLVGGADIDARGRNNETPLTQVMESKDEELIRTLLEHGATVCRRDWKGYSALESAIHQGLVSTVRLLLGEYDADQSIQKPTEFMKMLDVLANSPFSDPDTIEVLLGYGTNVNAKDRDGNTPLHNAARSGNTALARKLREHGASTHLQNRKGLTPLDMAKRHRT</sequence>
<keyword evidence="2 3" id="KW-0040">ANK repeat</keyword>
<proteinExistence type="predicted"/>
<keyword evidence="6" id="KW-1185">Reference proteome</keyword>
<feature type="repeat" description="ANK" evidence="3">
    <location>
        <begin position="101"/>
        <end position="133"/>
    </location>
</feature>
<accession>A0A6A5THQ1</accession>
<feature type="region of interest" description="Disordered" evidence="4">
    <location>
        <begin position="227"/>
        <end position="250"/>
    </location>
</feature>
<dbReference type="Pfam" id="PF13857">
    <property type="entry name" value="Ank_5"/>
    <property type="match status" value="1"/>
</dbReference>
<keyword evidence="1" id="KW-0677">Repeat</keyword>
<feature type="repeat" description="ANK" evidence="3">
    <location>
        <begin position="68"/>
        <end position="100"/>
    </location>
</feature>
<dbReference type="EMBL" id="ML977058">
    <property type="protein sequence ID" value="KAF1948447.1"/>
    <property type="molecule type" value="Genomic_DNA"/>
</dbReference>
<dbReference type="InterPro" id="IPR050889">
    <property type="entry name" value="Dendritic_Spine_Reg/Scaffold"/>
</dbReference>
<feature type="repeat" description="ANK" evidence="3">
    <location>
        <begin position="204"/>
        <end position="236"/>
    </location>
</feature>
<gene>
    <name evidence="5" type="ORF">CC80DRAFT_393808</name>
</gene>